<comment type="caution">
    <text evidence="3">The sequence shown here is derived from an EMBL/GenBank/DDBJ whole genome shotgun (WGS) entry which is preliminary data.</text>
</comment>
<evidence type="ECO:0000313" key="3">
    <source>
        <dbReference type="EMBL" id="GGJ87995.1"/>
    </source>
</evidence>
<dbReference type="AlphaFoldDB" id="A0A917PR65"/>
<evidence type="ECO:0000256" key="1">
    <source>
        <dbReference type="SAM" id="MobiDB-lite"/>
    </source>
</evidence>
<proteinExistence type="predicted"/>
<dbReference type="InterPro" id="IPR014922">
    <property type="entry name" value="YdhG-like"/>
</dbReference>
<dbReference type="Pfam" id="PF08818">
    <property type="entry name" value="DUF1801"/>
    <property type="match status" value="1"/>
</dbReference>
<dbReference type="SUPFAM" id="SSF159888">
    <property type="entry name" value="YdhG-like"/>
    <property type="match status" value="1"/>
</dbReference>
<feature type="domain" description="YdhG-like" evidence="2">
    <location>
        <begin position="16"/>
        <end position="105"/>
    </location>
</feature>
<dbReference type="EMBL" id="BMMD01000017">
    <property type="protein sequence ID" value="GGJ87995.1"/>
    <property type="molecule type" value="Genomic_DNA"/>
</dbReference>
<protein>
    <recommendedName>
        <fullName evidence="2">YdhG-like domain-containing protein</fullName>
    </recommendedName>
</protein>
<gene>
    <name evidence="3" type="ORF">GCM10011372_28170</name>
</gene>
<name>A0A917PR65_9MICO</name>
<evidence type="ECO:0000313" key="4">
    <source>
        <dbReference type="Proteomes" id="UP000636956"/>
    </source>
</evidence>
<keyword evidence="4" id="KW-1185">Reference proteome</keyword>
<feature type="region of interest" description="Disordered" evidence="1">
    <location>
        <begin position="111"/>
        <end position="131"/>
    </location>
</feature>
<reference evidence="3" key="2">
    <citation type="submission" date="2020-09" db="EMBL/GenBank/DDBJ databases">
        <authorList>
            <person name="Sun Q."/>
            <person name="Zhou Y."/>
        </authorList>
    </citation>
    <scope>NUCLEOTIDE SEQUENCE</scope>
    <source>
        <strain evidence="3">CGMCC 1.8984</strain>
    </source>
</reference>
<evidence type="ECO:0000259" key="2">
    <source>
        <dbReference type="Pfam" id="PF08818"/>
    </source>
</evidence>
<accession>A0A917PR65</accession>
<dbReference type="Proteomes" id="UP000636956">
    <property type="component" value="Unassembled WGS sequence"/>
</dbReference>
<dbReference type="Gene3D" id="3.90.1150.200">
    <property type="match status" value="1"/>
</dbReference>
<sequence length="168" mass="18123">MGEMSDYIARLDGPERDLIERIRARAVSLVPDALEGMSYGMPALRSRDSPPLGVMATKDHIGLYPFSPPVITAVEAELEGFSRSKGTIRFTPEHPLPDSVVDRIVLLRRDESTPRRSADDDEGAGAGCPGRPPLVVARQRLVIVQVPSASALSGCCTLRNSVFGSLPK</sequence>
<reference evidence="3" key="1">
    <citation type="journal article" date="2014" name="Int. J. Syst. Evol. Microbiol.">
        <title>Complete genome sequence of Corynebacterium casei LMG S-19264T (=DSM 44701T), isolated from a smear-ripened cheese.</title>
        <authorList>
            <consortium name="US DOE Joint Genome Institute (JGI-PGF)"/>
            <person name="Walter F."/>
            <person name="Albersmeier A."/>
            <person name="Kalinowski J."/>
            <person name="Ruckert C."/>
        </authorList>
    </citation>
    <scope>NUCLEOTIDE SEQUENCE</scope>
    <source>
        <strain evidence="3">CGMCC 1.8984</strain>
    </source>
</reference>
<organism evidence="3 4">
    <name type="scientific">Agromyces bauzanensis</name>
    <dbReference type="NCBI Taxonomy" id="1308924"/>
    <lineage>
        <taxon>Bacteria</taxon>
        <taxon>Bacillati</taxon>
        <taxon>Actinomycetota</taxon>
        <taxon>Actinomycetes</taxon>
        <taxon>Micrococcales</taxon>
        <taxon>Microbacteriaceae</taxon>
        <taxon>Agromyces</taxon>
    </lineage>
</organism>